<dbReference type="RefSeq" id="WP_114898053.1">
    <property type="nucleotide sequence ID" value="NZ_CP031222.1"/>
</dbReference>
<dbReference type="KEGG" id="mbah:HYN46_03095"/>
<evidence type="ECO:0000313" key="3">
    <source>
        <dbReference type="Proteomes" id="UP000253940"/>
    </source>
</evidence>
<dbReference type="EMBL" id="CP031222">
    <property type="protein sequence ID" value="AXI01943.1"/>
    <property type="molecule type" value="Genomic_DNA"/>
</dbReference>
<dbReference type="Pfam" id="PF04536">
    <property type="entry name" value="TPM_phosphatase"/>
    <property type="match status" value="1"/>
</dbReference>
<feature type="domain" description="TPM" evidence="1">
    <location>
        <begin position="38"/>
        <end position="158"/>
    </location>
</feature>
<dbReference type="PANTHER" id="PTHR30373">
    <property type="entry name" value="UPF0603 PROTEIN YGCG"/>
    <property type="match status" value="1"/>
</dbReference>
<organism evidence="2 3">
    <name type="scientific">Aquirhabdus parva</name>
    <dbReference type="NCBI Taxonomy" id="2283318"/>
    <lineage>
        <taxon>Bacteria</taxon>
        <taxon>Pseudomonadati</taxon>
        <taxon>Pseudomonadota</taxon>
        <taxon>Gammaproteobacteria</taxon>
        <taxon>Moraxellales</taxon>
        <taxon>Moraxellaceae</taxon>
        <taxon>Aquirhabdus</taxon>
    </lineage>
</organism>
<gene>
    <name evidence="2" type="ORF">HYN46_03095</name>
</gene>
<dbReference type="OrthoDB" id="5683663at2"/>
<dbReference type="InterPro" id="IPR007621">
    <property type="entry name" value="TPM_dom"/>
</dbReference>
<protein>
    <recommendedName>
        <fullName evidence="1">TPM domain-containing protein</fullName>
    </recommendedName>
</protein>
<accession>A0A345P3T4</accession>
<sequence length="183" mass="20374">MVTDVLQTKLDPNHAVETTSFVRWLKQLFYFRWQERHQFDAAARSAIEQAVKAAEAGHAGEIKVVIEGHLPLNTALFQGATGRARDLFASLGVWDTELNSGVLLYINLCEHRVEIVADRGINAKIAPDRWLTICERITAKLGDNKHEHGVVLGIELIGHTLLEFYTVLDSEAGNELSDAALFL</sequence>
<reference evidence="2 3" key="1">
    <citation type="submission" date="2018-07" db="EMBL/GenBank/DDBJ databases">
        <title>Genome sequencing of Moraxellaceae gen. HYN0046.</title>
        <authorList>
            <person name="Kim M."/>
            <person name="Yi H."/>
        </authorList>
    </citation>
    <scope>NUCLEOTIDE SEQUENCE [LARGE SCALE GENOMIC DNA]</scope>
    <source>
        <strain evidence="2 3">HYN0046</strain>
    </source>
</reference>
<proteinExistence type="predicted"/>
<evidence type="ECO:0000313" key="2">
    <source>
        <dbReference type="EMBL" id="AXI01943.1"/>
    </source>
</evidence>
<keyword evidence="3" id="KW-1185">Reference proteome</keyword>
<name>A0A345P3T4_9GAMM</name>
<dbReference type="Proteomes" id="UP000253940">
    <property type="component" value="Chromosome"/>
</dbReference>
<dbReference type="PANTHER" id="PTHR30373:SF8">
    <property type="entry name" value="BLL7265 PROTEIN"/>
    <property type="match status" value="1"/>
</dbReference>
<dbReference type="AlphaFoldDB" id="A0A345P3T4"/>
<dbReference type="Gene3D" id="3.10.310.50">
    <property type="match status" value="1"/>
</dbReference>
<evidence type="ECO:0000259" key="1">
    <source>
        <dbReference type="Pfam" id="PF04536"/>
    </source>
</evidence>